<proteinExistence type="predicted"/>
<evidence type="ECO:0000256" key="4">
    <source>
        <dbReference type="ARBA" id="ARBA00022989"/>
    </source>
</evidence>
<protein>
    <recommendedName>
        <fullName evidence="6">Phosphatidylglycerol lysyltransferase C-terminal domain-containing protein</fullName>
    </recommendedName>
</protein>
<keyword evidence="8" id="KW-1185">Reference proteome</keyword>
<dbReference type="EMBL" id="PYBJ01000019">
    <property type="protein sequence ID" value="PSM40212.1"/>
    <property type="molecule type" value="Genomic_DNA"/>
</dbReference>
<evidence type="ECO:0000256" key="1">
    <source>
        <dbReference type="ARBA" id="ARBA00004651"/>
    </source>
</evidence>
<evidence type="ECO:0000256" key="3">
    <source>
        <dbReference type="ARBA" id="ARBA00022692"/>
    </source>
</evidence>
<dbReference type="InterPro" id="IPR016181">
    <property type="entry name" value="Acyl_CoA_acyltransferase"/>
</dbReference>
<evidence type="ECO:0000256" key="5">
    <source>
        <dbReference type="ARBA" id="ARBA00023136"/>
    </source>
</evidence>
<sequence>MSTTRETATFDRVMYALGEYAENSSAFLALNTGNEYFTRPGSAGVIVFRRAGRYLIQFGGPLAAESEKPELLTAFLEFAAAQRRRVVAVQLQGEDVELHARAGFTVNQIGCSYALALPDFTLKGTRFVKLRNKISRARRAGLEVDEMPLDEVADELAAVDRPWLRAKGRHVKEIEFLVGQLGGPAQAERRLFVGRIEGKAVAYISYSPAYGRHPGWLHDLTRRVPSSTPGVLEAVNLRAIEVFRSEGAQWLHLGFTPFTGLSEEHEPAAASALTGRFLRFLADHGERVYPAASQLAYKEKWAPGLVLPQYLAFHGRARAGAVWRLLRVTKSV</sequence>
<organism evidence="7 8">
    <name type="scientific">Streptomyces dioscori</name>
    <dbReference type="NCBI Taxonomy" id="2109333"/>
    <lineage>
        <taxon>Bacteria</taxon>
        <taxon>Bacillati</taxon>
        <taxon>Actinomycetota</taxon>
        <taxon>Actinomycetes</taxon>
        <taxon>Kitasatosporales</taxon>
        <taxon>Streptomycetaceae</taxon>
        <taxon>Streptomyces</taxon>
        <taxon>Streptomyces aurantiacus group</taxon>
    </lineage>
</organism>
<keyword evidence="2" id="KW-1003">Cell membrane</keyword>
<dbReference type="GO" id="GO:0016755">
    <property type="term" value="F:aminoacyltransferase activity"/>
    <property type="evidence" value="ECO:0007669"/>
    <property type="project" value="TreeGrafter"/>
</dbReference>
<dbReference type="Pfam" id="PF09924">
    <property type="entry name" value="LPG_synthase_C"/>
    <property type="match status" value="1"/>
</dbReference>
<accession>A0A2P8Q1S8</accession>
<comment type="caution">
    <text evidence="7">The sequence shown here is derived from an EMBL/GenBank/DDBJ whole genome shotgun (WGS) entry which is preliminary data.</text>
</comment>
<dbReference type="AlphaFoldDB" id="A0A2P8Q1S8"/>
<dbReference type="GO" id="GO:0005886">
    <property type="term" value="C:plasma membrane"/>
    <property type="evidence" value="ECO:0007669"/>
    <property type="project" value="UniProtKB-SubCell"/>
</dbReference>
<reference evidence="7 8" key="1">
    <citation type="submission" date="2018-03" db="EMBL/GenBank/DDBJ databases">
        <title>Streptomyces dioscori sp. nov., a novel endophytic actinobacterium isolated from bulbil of Dioscorea bulbifera L.</title>
        <authorList>
            <person name="Zhikuan W."/>
        </authorList>
    </citation>
    <scope>NUCLEOTIDE SEQUENCE [LARGE SCALE GENOMIC DNA]</scope>
    <source>
        <strain evidence="7 8">A217</strain>
    </source>
</reference>
<dbReference type="InterPro" id="IPR024320">
    <property type="entry name" value="LPG_synthase_C"/>
</dbReference>
<evidence type="ECO:0000313" key="8">
    <source>
        <dbReference type="Proteomes" id="UP000240429"/>
    </source>
</evidence>
<feature type="domain" description="Phosphatidylglycerol lysyltransferase C-terminal" evidence="6">
    <location>
        <begin position="19"/>
        <end position="313"/>
    </location>
</feature>
<evidence type="ECO:0000256" key="2">
    <source>
        <dbReference type="ARBA" id="ARBA00022475"/>
    </source>
</evidence>
<dbReference type="GO" id="GO:0055091">
    <property type="term" value="P:phospholipid homeostasis"/>
    <property type="evidence" value="ECO:0007669"/>
    <property type="project" value="TreeGrafter"/>
</dbReference>
<keyword evidence="4" id="KW-1133">Transmembrane helix</keyword>
<gene>
    <name evidence="7" type="ORF">C6Y14_26170</name>
</gene>
<keyword evidence="3" id="KW-0812">Transmembrane</keyword>
<dbReference type="OrthoDB" id="4464389at2"/>
<evidence type="ECO:0000313" key="7">
    <source>
        <dbReference type="EMBL" id="PSM40212.1"/>
    </source>
</evidence>
<comment type="subcellular location">
    <subcellularLocation>
        <location evidence="1">Cell membrane</location>
        <topology evidence="1">Multi-pass membrane protein</topology>
    </subcellularLocation>
</comment>
<dbReference type="SUPFAM" id="SSF55729">
    <property type="entry name" value="Acyl-CoA N-acyltransferases (Nat)"/>
    <property type="match status" value="1"/>
</dbReference>
<dbReference type="InterPro" id="IPR051211">
    <property type="entry name" value="PG_lysyltransferase"/>
</dbReference>
<dbReference type="Proteomes" id="UP000240429">
    <property type="component" value="Unassembled WGS sequence"/>
</dbReference>
<name>A0A2P8Q1S8_9ACTN</name>
<dbReference type="RefSeq" id="WP_107019291.1">
    <property type="nucleotide sequence ID" value="NZ_KZ679048.1"/>
</dbReference>
<keyword evidence="5" id="KW-0472">Membrane</keyword>
<dbReference type="PANTHER" id="PTHR34697">
    <property type="entry name" value="PHOSPHATIDYLGLYCEROL LYSYLTRANSFERASE"/>
    <property type="match status" value="1"/>
</dbReference>
<dbReference type="PANTHER" id="PTHR34697:SF2">
    <property type="entry name" value="PHOSPHATIDYLGLYCEROL LYSYLTRANSFERASE"/>
    <property type="match status" value="1"/>
</dbReference>
<evidence type="ECO:0000259" key="6">
    <source>
        <dbReference type="Pfam" id="PF09924"/>
    </source>
</evidence>